<keyword evidence="5 9" id="KW-0808">Transferase</keyword>
<dbReference type="AlphaFoldDB" id="A0A2L1GMS6"/>
<keyword evidence="6" id="KW-0949">S-adenosyl-L-methionine</keyword>
<gene>
    <name evidence="9" type="ORF">CAY53_05210</name>
</gene>
<evidence type="ECO:0000256" key="5">
    <source>
        <dbReference type="ARBA" id="ARBA00022679"/>
    </source>
</evidence>
<evidence type="ECO:0000256" key="7">
    <source>
        <dbReference type="PIRNR" id="PIRNR036427"/>
    </source>
</evidence>
<dbReference type="Gene3D" id="3.30.950.10">
    <property type="entry name" value="Methyltransferase, Cobalt-precorrin-4 Transmethylase, Domain 2"/>
    <property type="match status" value="1"/>
</dbReference>
<comment type="pathway">
    <text evidence="1">Cofactor biosynthesis; adenosylcobalamin biosynthesis.</text>
</comment>
<dbReference type="CDD" id="cd11645">
    <property type="entry name" value="Precorrin_2_C20_MT"/>
    <property type="match status" value="1"/>
</dbReference>
<dbReference type="InterPro" id="IPR035996">
    <property type="entry name" value="4pyrrol_Methylase_sf"/>
</dbReference>
<dbReference type="InterPro" id="IPR000878">
    <property type="entry name" value="4pyrrol_Mease"/>
</dbReference>
<keyword evidence="4 9" id="KW-0489">Methyltransferase</keyword>
<evidence type="ECO:0000313" key="9">
    <source>
        <dbReference type="EMBL" id="AVD70954.1"/>
    </source>
</evidence>
<evidence type="ECO:0000256" key="2">
    <source>
        <dbReference type="ARBA" id="ARBA00005879"/>
    </source>
</evidence>
<organism evidence="9 10">
    <name type="scientific">Desulfobulbus oralis</name>
    <dbReference type="NCBI Taxonomy" id="1986146"/>
    <lineage>
        <taxon>Bacteria</taxon>
        <taxon>Pseudomonadati</taxon>
        <taxon>Thermodesulfobacteriota</taxon>
        <taxon>Desulfobulbia</taxon>
        <taxon>Desulfobulbales</taxon>
        <taxon>Desulfobulbaceae</taxon>
        <taxon>Desulfobulbus</taxon>
    </lineage>
</organism>
<evidence type="ECO:0000256" key="1">
    <source>
        <dbReference type="ARBA" id="ARBA00004953"/>
    </source>
</evidence>
<dbReference type="Gene3D" id="3.40.1010.10">
    <property type="entry name" value="Cobalt-precorrin-4 Transmethylase, Domain 1"/>
    <property type="match status" value="1"/>
</dbReference>
<protein>
    <submittedName>
        <fullName evidence="9">Precorrin-2 C(20)-methyltransferase</fullName>
    </submittedName>
</protein>
<evidence type="ECO:0000256" key="3">
    <source>
        <dbReference type="ARBA" id="ARBA00022573"/>
    </source>
</evidence>
<keyword evidence="3" id="KW-0169">Cobalamin biosynthesis</keyword>
<dbReference type="OrthoDB" id="9804789at2"/>
<dbReference type="EMBL" id="CP021255">
    <property type="protein sequence ID" value="AVD70954.1"/>
    <property type="molecule type" value="Genomic_DNA"/>
</dbReference>
<proteinExistence type="inferred from homology"/>
<evidence type="ECO:0000256" key="6">
    <source>
        <dbReference type="ARBA" id="ARBA00022691"/>
    </source>
</evidence>
<dbReference type="Proteomes" id="UP000239867">
    <property type="component" value="Chromosome"/>
</dbReference>
<sequence length="253" mass="27693">MSTTQKGTLFLVGVGPGDPELVTVKALRILAASPVWAAPLARHSSRGESTALAIAQAALPEARPEILHLEFAMKPVHLGRKTDPEQLAVWRAAADAVLARLDAGRDVAFPTLGDVGLYSTAFYLLTLIKDERPEVTVRIVPGITAMSACSAGQMRPLALGDDIFAVVPAAFEDERLRDILTRLDAVVLMKVHRRFDALLDLLEELGLVEQSVLVECAGLPEERVYTDIRVARGRKLHYFSTLLIRRKQTLVQQ</sequence>
<dbReference type="GO" id="GO:0032259">
    <property type="term" value="P:methylation"/>
    <property type="evidence" value="ECO:0007669"/>
    <property type="project" value="UniProtKB-KW"/>
</dbReference>
<dbReference type="RefSeq" id="WP_104936234.1">
    <property type="nucleotide sequence ID" value="NZ_CP021255.1"/>
</dbReference>
<dbReference type="GO" id="GO:0030788">
    <property type="term" value="F:precorrin-2 C20-methyltransferase activity"/>
    <property type="evidence" value="ECO:0007669"/>
    <property type="project" value="InterPro"/>
</dbReference>
<dbReference type="NCBIfam" id="TIGR01467">
    <property type="entry name" value="cobI_cbiL"/>
    <property type="match status" value="1"/>
</dbReference>
<name>A0A2L1GMS6_9BACT</name>
<keyword evidence="10" id="KW-1185">Reference proteome</keyword>
<dbReference type="InterPro" id="IPR012382">
    <property type="entry name" value="CobI/CbiL"/>
</dbReference>
<dbReference type="InterPro" id="IPR014776">
    <property type="entry name" value="4pyrrole_Mease_sub2"/>
</dbReference>
<evidence type="ECO:0000256" key="4">
    <source>
        <dbReference type="ARBA" id="ARBA00022603"/>
    </source>
</evidence>
<dbReference type="PIRSF" id="PIRSF036427">
    <property type="entry name" value="Precrrn-2_mtase"/>
    <property type="match status" value="1"/>
</dbReference>
<accession>A0A2L1GMS6</accession>
<comment type="similarity">
    <text evidence="2 7">Belongs to the precorrin methyltransferase family.</text>
</comment>
<dbReference type="InterPro" id="IPR014777">
    <property type="entry name" value="4pyrrole_Mease_sub1"/>
</dbReference>
<feature type="domain" description="Tetrapyrrole methylase" evidence="8">
    <location>
        <begin position="8"/>
        <end position="226"/>
    </location>
</feature>
<dbReference type="PANTHER" id="PTHR43467">
    <property type="entry name" value="COBALT-PRECORRIN-2 C(20)-METHYLTRANSFERASE"/>
    <property type="match status" value="1"/>
</dbReference>
<dbReference type="SUPFAM" id="SSF53790">
    <property type="entry name" value="Tetrapyrrole methylase"/>
    <property type="match status" value="1"/>
</dbReference>
<dbReference type="GO" id="GO:0009236">
    <property type="term" value="P:cobalamin biosynthetic process"/>
    <property type="evidence" value="ECO:0007669"/>
    <property type="project" value="UniProtKB-UniRule"/>
</dbReference>
<dbReference type="InterPro" id="IPR006364">
    <property type="entry name" value="CobI/CbiL/CobIJ_dom"/>
</dbReference>
<dbReference type="UniPathway" id="UPA00148"/>
<evidence type="ECO:0000313" key="10">
    <source>
        <dbReference type="Proteomes" id="UP000239867"/>
    </source>
</evidence>
<reference evidence="9 10" key="1">
    <citation type="journal article" date="2018" name="MBio">
        <title>Insights into the evolution of host association through the isolation and characterization of a novel human periodontal pathobiont, Desulfobulbus oralis.</title>
        <authorList>
            <person name="Cross K.L."/>
            <person name="Chirania P."/>
            <person name="Xiong W."/>
            <person name="Beall C.J."/>
            <person name="Elkins J.G."/>
            <person name="Giannone R.J."/>
            <person name="Griffen A.L."/>
            <person name="Guss A.M."/>
            <person name="Hettich R.L."/>
            <person name="Joshi S.S."/>
            <person name="Mokrzan E.M."/>
            <person name="Martin R.K."/>
            <person name="Zhulin I.B."/>
            <person name="Leys E.J."/>
            <person name="Podar M."/>
        </authorList>
    </citation>
    <scope>NUCLEOTIDE SEQUENCE [LARGE SCALE GENOMIC DNA]</scope>
    <source>
        <strain evidence="9 10">ORNL</strain>
    </source>
</reference>
<evidence type="ECO:0000259" key="8">
    <source>
        <dbReference type="Pfam" id="PF00590"/>
    </source>
</evidence>
<dbReference type="PANTHER" id="PTHR43467:SF2">
    <property type="entry name" value="COBALT-PRECORRIN-2 C(20)-METHYLTRANSFERASE"/>
    <property type="match status" value="1"/>
</dbReference>
<dbReference type="KEGG" id="deo:CAY53_05210"/>
<dbReference type="Pfam" id="PF00590">
    <property type="entry name" value="TP_methylase"/>
    <property type="match status" value="1"/>
</dbReference>